<name>A0A1B6GFX6_9HEMI</name>
<dbReference type="EMBL" id="GECZ01008440">
    <property type="protein sequence ID" value="JAS61329.1"/>
    <property type="molecule type" value="Transcribed_RNA"/>
</dbReference>
<keyword evidence="5" id="KW-0472">Membrane</keyword>
<evidence type="ECO:0000256" key="5">
    <source>
        <dbReference type="SAM" id="Phobius"/>
    </source>
</evidence>
<evidence type="ECO:0000259" key="6">
    <source>
        <dbReference type="PROSITE" id="PS50192"/>
    </source>
</evidence>
<dbReference type="InterPro" id="IPR006012">
    <property type="entry name" value="Syntaxin/epimorphin_CS"/>
</dbReference>
<dbReference type="SMART" id="SM00397">
    <property type="entry name" value="t_SNARE"/>
    <property type="match status" value="1"/>
</dbReference>
<proteinExistence type="inferred from homology"/>
<evidence type="ECO:0000256" key="1">
    <source>
        <dbReference type="ARBA" id="ARBA00004211"/>
    </source>
</evidence>
<dbReference type="PROSITE" id="PS50192">
    <property type="entry name" value="T_SNARE"/>
    <property type="match status" value="1"/>
</dbReference>
<keyword evidence="3" id="KW-0532">Neurotransmitter transport</keyword>
<dbReference type="SUPFAM" id="SSF47661">
    <property type="entry name" value="t-snare proteins"/>
    <property type="match status" value="1"/>
</dbReference>
<dbReference type="PROSITE" id="PS00914">
    <property type="entry name" value="SYNTAXIN"/>
    <property type="match status" value="1"/>
</dbReference>
<feature type="transmembrane region" description="Helical" evidence="5">
    <location>
        <begin position="256"/>
        <end position="277"/>
    </location>
</feature>
<dbReference type="GO" id="GO:0006836">
    <property type="term" value="P:neurotransmitter transport"/>
    <property type="evidence" value="ECO:0007669"/>
    <property type="project" value="UniProtKB-KW"/>
</dbReference>
<dbReference type="Gene3D" id="1.20.5.110">
    <property type="match status" value="1"/>
</dbReference>
<feature type="domain" description="T-SNARE coiled-coil homology" evidence="6">
    <location>
        <begin position="182"/>
        <end position="244"/>
    </location>
</feature>
<comment type="subcellular location">
    <subcellularLocation>
        <location evidence="1">Membrane</location>
        <topology evidence="1">Single-pass type IV membrane protein</topology>
    </subcellularLocation>
</comment>
<evidence type="ECO:0000256" key="4">
    <source>
        <dbReference type="SAM" id="MobiDB-lite"/>
    </source>
</evidence>
<keyword evidence="5" id="KW-1133">Transmembrane helix</keyword>
<dbReference type="GO" id="GO:0006906">
    <property type="term" value="P:vesicle fusion"/>
    <property type="evidence" value="ECO:0007669"/>
    <property type="project" value="TreeGrafter"/>
</dbReference>
<dbReference type="GO" id="GO:0048278">
    <property type="term" value="P:vesicle docking"/>
    <property type="evidence" value="ECO:0007669"/>
    <property type="project" value="TreeGrafter"/>
</dbReference>
<dbReference type="InterPro" id="IPR045242">
    <property type="entry name" value="Syntaxin"/>
</dbReference>
<dbReference type="GO" id="GO:0012505">
    <property type="term" value="C:endomembrane system"/>
    <property type="evidence" value="ECO:0007669"/>
    <property type="project" value="TreeGrafter"/>
</dbReference>
<dbReference type="GO" id="GO:0000149">
    <property type="term" value="F:SNARE binding"/>
    <property type="evidence" value="ECO:0007669"/>
    <property type="project" value="TreeGrafter"/>
</dbReference>
<gene>
    <name evidence="7" type="ORF">g.19920</name>
</gene>
<dbReference type="PANTHER" id="PTHR19957:SF38">
    <property type="entry name" value="LD27581P"/>
    <property type="match status" value="1"/>
</dbReference>
<dbReference type="InterPro" id="IPR000727">
    <property type="entry name" value="T_SNARE_dom"/>
</dbReference>
<dbReference type="Pfam" id="PF14523">
    <property type="entry name" value="Syntaxin_2"/>
    <property type="match status" value="1"/>
</dbReference>
<accession>A0A1B6GFX6</accession>
<comment type="similarity">
    <text evidence="2">Belongs to the syntaxin family.</text>
</comment>
<keyword evidence="3" id="KW-0813">Transport</keyword>
<protein>
    <recommendedName>
        <fullName evidence="6">t-SNARE coiled-coil homology domain-containing protein</fullName>
    </recommendedName>
</protein>
<dbReference type="InterPro" id="IPR010989">
    <property type="entry name" value="SNARE"/>
</dbReference>
<dbReference type="Pfam" id="PF05739">
    <property type="entry name" value="SNARE"/>
    <property type="match status" value="1"/>
</dbReference>
<dbReference type="GO" id="GO:0005484">
    <property type="term" value="F:SNAP receptor activity"/>
    <property type="evidence" value="ECO:0007669"/>
    <property type="project" value="InterPro"/>
</dbReference>
<evidence type="ECO:0000256" key="2">
    <source>
        <dbReference type="ARBA" id="ARBA00009063"/>
    </source>
</evidence>
<dbReference type="InterPro" id="IPR006011">
    <property type="entry name" value="Syntaxin_N"/>
</dbReference>
<sequence>MNNPRLVGGSTQRTYGATSDSTIPSVGFSSSSHPELYTLGENITTNIYTINSSLKQLDETLKALGTKRDNQGLRDKVHVTQLSTNQIISQTTQELHRLTALIRGKDKQFKLQVEALRGRFKEAVNSYSSKQKQVADKMKFCLLPAEVAIQDDEAQDSQPQSEEHLRQLHQQRLMQQDLEFIHGLQIERLQRVKQIEEDVLDVNEVMRELAAMVVEQEQSVNLIEDSVENTYQRVEGGRESLEKAAAYQNKRRRKTLFLFTFAGGIFLVFGVLVYFTWR</sequence>
<dbReference type="GO" id="GO:0006886">
    <property type="term" value="P:intracellular protein transport"/>
    <property type="evidence" value="ECO:0007669"/>
    <property type="project" value="InterPro"/>
</dbReference>
<dbReference type="AlphaFoldDB" id="A0A1B6GFX6"/>
<evidence type="ECO:0000256" key="3">
    <source>
        <dbReference type="ARBA" id="ARBA00022775"/>
    </source>
</evidence>
<organism evidence="7">
    <name type="scientific">Cuerna arida</name>
    <dbReference type="NCBI Taxonomy" id="1464854"/>
    <lineage>
        <taxon>Eukaryota</taxon>
        <taxon>Metazoa</taxon>
        <taxon>Ecdysozoa</taxon>
        <taxon>Arthropoda</taxon>
        <taxon>Hexapoda</taxon>
        <taxon>Insecta</taxon>
        <taxon>Pterygota</taxon>
        <taxon>Neoptera</taxon>
        <taxon>Paraneoptera</taxon>
        <taxon>Hemiptera</taxon>
        <taxon>Auchenorrhyncha</taxon>
        <taxon>Membracoidea</taxon>
        <taxon>Cicadellidae</taxon>
        <taxon>Cicadellinae</taxon>
        <taxon>Proconiini</taxon>
        <taxon>Cuerna</taxon>
    </lineage>
</organism>
<feature type="region of interest" description="Disordered" evidence="4">
    <location>
        <begin position="1"/>
        <end position="20"/>
    </location>
</feature>
<dbReference type="PANTHER" id="PTHR19957">
    <property type="entry name" value="SYNTAXIN"/>
    <property type="match status" value="1"/>
</dbReference>
<dbReference type="GO" id="GO:0031201">
    <property type="term" value="C:SNARE complex"/>
    <property type="evidence" value="ECO:0007669"/>
    <property type="project" value="TreeGrafter"/>
</dbReference>
<dbReference type="Gene3D" id="1.20.58.70">
    <property type="match status" value="1"/>
</dbReference>
<evidence type="ECO:0000313" key="7">
    <source>
        <dbReference type="EMBL" id="JAS61329.1"/>
    </source>
</evidence>
<keyword evidence="5" id="KW-0812">Transmembrane</keyword>
<reference evidence="7" key="1">
    <citation type="submission" date="2015-11" db="EMBL/GenBank/DDBJ databases">
        <title>De novo transcriptome assembly of four potential Pierce s Disease insect vectors from Arizona vineyards.</title>
        <authorList>
            <person name="Tassone E.E."/>
        </authorList>
    </citation>
    <scope>NUCLEOTIDE SEQUENCE</scope>
</reference>